<keyword evidence="1" id="KW-0472">Membrane</keyword>
<dbReference type="Proteomes" id="UP001500002">
    <property type="component" value="Unassembled WGS sequence"/>
</dbReference>
<gene>
    <name evidence="2" type="ORF">GCM10009749_35300</name>
</gene>
<protein>
    <submittedName>
        <fullName evidence="2">Uncharacterized protein</fullName>
    </submittedName>
</protein>
<organism evidence="2 3">
    <name type="scientific">Agromyces neolithicus</name>
    <dbReference type="NCBI Taxonomy" id="269420"/>
    <lineage>
        <taxon>Bacteria</taxon>
        <taxon>Bacillati</taxon>
        <taxon>Actinomycetota</taxon>
        <taxon>Actinomycetes</taxon>
        <taxon>Micrococcales</taxon>
        <taxon>Microbacteriaceae</taxon>
        <taxon>Agromyces</taxon>
    </lineage>
</organism>
<reference evidence="2 3" key="1">
    <citation type="journal article" date="2019" name="Int. J. Syst. Evol. Microbiol.">
        <title>The Global Catalogue of Microorganisms (GCM) 10K type strain sequencing project: providing services to taxonomists for standard genome sequencing and annotation.</title>
        <authorList>
            <consortium name="The Broad Institute Genomics Platform"/>
            <consortium name="The Broad Institute Genome Sequencing Center for Infectious Disease"/>
            <person name="Wu L."/>
            <person name="Ma J."/>
        </authorList>
    </citation>
    <scope>NUCLEOTIDE SEQUENCE [LARGE SCALE GENOMIC DNA]</scope>
    <source>
        <strain evidence="2 3">JCM 14322</strain>
    </source>
</reference>
<evidence type="ECO:0000313" key="2">
    <source>
        <dbReference type="EMBL" id="GAA1821478.1"/>
    </source>
</evidence>
<sequence>MPPHTYGGMTALIDLAAPRDLAPWAAPVLVFVACICALWPVALGVIGLLPGALGARGRKVLAIWRRTKRSS</sequence>
<keyword evidence="1" id="KW-0812">Transmembrane</keyword>
<name>A0ABN2MDL1_9MICO</name>
<evidence type="ECO:0000313" key="3">
    <source>
        <dbReference type="Proteomes" id="UP001500002"/>
    </source>
</evidence>
<accession>A0ABN2MDL1</accession>
<keyword evidence="1" id="KW-1133">Transmembrane helix</keyword>
<keyword evidence="3" id="KW-1185">Reference proteome</keyword>
<feature type="transmembrane region" description="Helical" evidence="1">
    <location>
        <begin position="24"/>
        <end position="49"/>
    </location>
</feature>
<evidence type="ECO:0000256" key="1">
    <source>
        <dbReference type="SAM" id="Phobius"/>
    </source>
</evidence>
<proteinExistence type="predicted"/>
<dbReference type="EMBL" id="BAAANJ010000028">
    <property type="protein sequence ID" value="GAA1821478.1"/>
    <property type="molecule type" value="Genomic_DNA"/>
</dbReference>
<comment type="caution">
    <text evidence="2">The sequence shown here is derived from an EMBL/GenBank/DDBJ whole genome shotgun (WGS) entry which is preliminary data.</text>
</comment>